<gene>
    <name evidence="2" type="ORF">GCM10023153_11530</name>
</gene>
<feature type="compositionally biased region" description="Basic and acidic residues" evidence="1">
    <location>
        <begin position="77"/>
        <end position="102"/>
    </location>
</feature>
<comment type="caution">
    <text evidence="2">The sequence shown here is derived from an EMBL/GenBank/DDBJ whole genome shotgun (WGS) entry which is preliminary data.</text>
</comment>
<proteinExistence type="predicted"/>
<feature type="region of interest" description="Disordered" evidence="1">
    <location>
        <begin position="1"/>
        <end position="102"/>
    </location>
</feature>
<sequence>MPQGSDPTPGEGADVGADGTDTASDVGQWQVPGQPEREKLAPPPAEGLPGPGRRTKRRRAVRSGTNPSAEDLPDVVPPREEPAPGESAHERWLREQRPPHWE</sequence>
<reference evidence="3" key="1">
    <citation type="journal article" date="2019" name="Int. J. Syst. Evol. Microbiol.">
        <title>The Global Catalogue of Microorganisms (GCM) 10K type strain sequencing project: providing services to taxonomists for standard genome sequencing and annotation.</title>
        <authorList>
            <consortium name="The Broad Institute Genomics Platform"/>
            <consortium name="The Broad Institute Genome Sequencing Center for Infectious Disease"/>
            <person name="Wu L."/>
            <person name="Ma J."/>
        </authorList>
    </citation>
    <scope>NUCLEOTIDE SEQUENCE [LARGE SCALE GENOMIC DNA]</scope>
    <source>
        <strain evidence="3">JCM 17738</strain>
    </source>
</reference>
<dbReference type="EMBL" id="BAABFX010000020">
    <property type="protein sequence ID" value="GAA4392490.1"/>
    <property type="molecule type" value="Genomic_DNA"/>
</dbReference>
<dbReference type="Proteomes" id="UP001500390">
    <property type="component" value="Unassembled WGS sequence"/>
</dbReference>
<evidence type="ECO:0000313" key="3">
    <source>
        <dbReference type="Proteomes" id="UP001500390"/>
    </source>
</evidence>
<accession>A0ABP8JLB4</accession>
<keyword evidence="3" id="KW-1185">Reference proteome</keyword>
<evidence type="ECO:0000313" key="2">
    <source>
        <dbReference type="EMBL" id="GAA4392490.1"/>
    </source>
</evidence>
<protein>
    <submittedName>
        <fullName evidence="2">Uncharacterized protein</fullName>
    </submittedName>
</protein>
<name>A0ABP8JLB4_9MICO</name>
<evidence type="ECO:0000256" key="1">
    <source>
        <dbReference type="SAM" id="MobiDB-lite"/>
    </source>
</evidence>
<organism evidence="2 3">
    <name type="scientific">Ornithinibacter aureus</name>
    <dbReference type="NCBI Taxonomy" id="622664"/>
    <lineage>
        <taxon>Bacteria</taxon>
        <taxon>Bacillati</taxon>
        <taxon>Actinomycetota</taxon>
        <taxon>Actinomycetes</taxon>
        <taxon>Micrococcales</taxon>
        <taxon>Intrasporangiaceae</taxon>
        <taxon>Ornithinibacter</taxon>
    </lineage>
</organism>